<accession>A0ABS5R5L7</accession>
<sequence>MRLNLQLDRELVSAMLQKQLTECERYLALRSLTEALRKEAHLEIEQVVRTPGELARRVRSNVQLAHDAKAQVIGGRLTVERDGEPIFEWILPPGRAPYLVASDTDMDHGDFMVTNSALTAIMLHAAAIEKRMGDSAMFSDVQASCEHIASNARRAWQALSLKFGG</sequence>
<protein>
    <submittedName>
        <fullName evidence="1">Uncharacterized protein</fullName>
    </submittedName>
</protein>
<reference evidence="1" key="1">
    <citation type="submission" date="2021-05" db="EMBL/GenBank/DDBJ databases">
        <authorList>
            <person name="Sun Q."/>
            <person name="Inoue M."/>
        </authorList>
    </citation>
    <scope>NUCLEOTIDE SEQUENCE</scope>
    <source>
        <strain evidence="1">VKM B-3255</strain>
    </source>
</reference>
<comment type="caution">
    <text evidence="1">The sequence shown here is derived from an EMBL/GenBank/DDBJ whole genome shotgun (WGS) entry which is preliminary data.</text>
</comment>
<evidence type="ECO:0000313" key="1">
    <source>
        <dbReference type="EMBL" id="MBS9476949.1"/>
    </source>
</evidence>
<evidence type="ECO:0000313" key="2">
    <source>
        <dbReference type="Proteomes" id="UP001166585"/>
    </source>
</evidence>
<name>A0ABS5R5L7_9HYPH</name>
<dbReference type="RefSeq" id="WP_213754777.1">
    <property type="nucleotide sequence ID" value="NZ_JAHCQH010000015.1"/>
</dbReference>
<organism evidence="1 2">
    <name type="scientific">Ancylobacter radicis</name>
    <dbReference type="NCBI Taxonomy" id="2836179"/>
    <lineage>
        <taxon>Bacteria</taxon>
        <taxon>Pseudomonadati</taxon>
        <taxon>Pseudomonadota</taxon>
        <taxon>Alphaproteobacteria</taxon>
        <taxon>Hyphomicrobiales</taxon>
        <taxon>Xanthobacteraceae</taxon>
        <taxon>Ancylobacter</taxon>
    </lineage>
</organism>
<dbReference type="EMBL" id="JAHCQH010000015">
    <property type="protein sequence ID" value="MBS9476949.1"/>
    <property type="molecule type" value="Genomic_DNA"/>
</dbReference>
<proteinExistence type="predicted"/>
<gene>
    <name evidence="1" type="ORF">KIP89_07500</name>
</gene>
<keyword evidence="2" id="KW-1185">Reference proteome</keyword>
<dbReference type="Proteomes" id="UP001166585">
    <property type="component" value="Unassembled WGS sequence"/>
</dbReference>